<proteinExistence type="predicted"/>
<dbReference type="InterPro" id="IPR046341">
    <property type="entry name" value="SET_dom_sf"/>
</dbReference>
<feature type="domain" description="SET" evidence="9">
    <location>
        <begin position="1"/>
        <end position="263"/>
    </location>
</feature>
<keyword evidence="6" id="KW-0539">Nucleus</keyword>
<evidence type="ECO:0000256" key="3">
    <source>
        <dbReference type="ARBA" id="ARBA00022603"/>
    </source>
</evidence>
<comment type="subcellular location">
    <subcellularLocation>
        <location evidence="1">Nucleus</location>
    </subcellularLocation>
</comment>
<dbReference type="InterPro" id="IPR044430">
    <property type="entry name" value="SETD6_SET"/>
</dbReference>
<evidence type="ECO:0000313" key="11">
    <source>
        <dbReference type="Proteomes" id="UP000799118"/>
    </source>
</evidence>
<dbReference type="OrthoDB" id="341421at2759"/>
<evidence type="ECO:0000256" key="1">
    <source>
        <dbReference type="ARBA" id="ARBA00004123"/>
    </source>
</evidence>
<evidence type="ECO:0000259" key="9">
    <source>
        <dbReference type="PROSITE" id="PS50280"/>
    </source>
</evidence>
<evidence type="ECO:0000256" key="2">
    <source>
        <dbReference type="ARBA" id="ARBA00016973"/>
    </source>
</evidence>
<keyword evidence="4" id="KW-0808">Transferase</keyword>
<reference evidence="10" key="1">
    <citation type="journal article" date="2019" name="Environ. Microbiol.">
        <title>Fungal ecological strategies reflected in gene transcription - a case study of two litter decomposers.</title>
        <authorList>
            <person name="Barbi F."/>
            <person name="Kohler A."/>
            <person name="Barry K."/>
            <person name="Baskaran P."/>
            <person name="Daum C."/>
            <person name="Fauchery L."/>
            <person name="Ihrmark K."/>
            <person name="Kuo A."/>
            <person name="LaButti K."/>
            <person name="Lipzen A."/>
            <person name="Morin E."/>
            <person name="Grigoriev I.V."/>
            <person name="Henrissat B."/>
            <person name="Lindahl B."/>
            <person name="Martin F."/>
        </authorList>
    </citation>
    <scope>NUCLEOTIDE SEQUENCE</scope>
    <source>
        <strain evidence="10">JB14</strain>
    </source>
</reference>
<feature type="region of interest" description="Disordered" evidence="8">
    <location>
        <begin position="157"/>
        <end position="216"/>
    </location>
</feature>
<dbReference type="Gene3D" id="3.90.1420.10">
    <property type="entry name" value="Rubisco LSMT, substrate-binding domain"/>
    <property type="match status" value="1"/>
</dbReference>
<organism evidence="10 11">
    <name type="scientific">Gymnopus androsaceus JB14</name>
    <dbReference type="NCBI Taxonomy" id="1447944"/>
    <lineage>
        <taxon>Eukaryota</taxon>
        <taxon>Fungi</taxon>
        <taxon>Dikarya</taxon>
        <taxon>Basidiomycota</taxon>
        <taxon>Agaricomycotina</taxon>
        <taxon>Agaricomycetes</taxon>
        <taxon>Agaricomycetidae</taxon>
        <taxon>Agaricales</taxon>
        <taxon>Marasmiineae</taxon>
        <taxon>Omphalotaceae</taxon>
        <taxon>Gymnopus</taxon>
    </lineage>
</organism>
<dbReference type="PANTHER" id="PTHR13271:SF34">
    <property type="entry name" value="N-LYSINE METHYLTRANSFERASE SETD6"/>
    <property type="match status" value="1"/>
</dbReference>
<evidence type="ECO:0000256" key="6">
    <source>
        <dbReference type="ARBA" id="ARBA00023242"/>
    </source>
</evidence>
<dbReference type="InterPro" id="IPR050600">
    <property type="entry name" value="SETD3_SETD6_MTase"/>
</dbReference>
<sequence>GGRGAVALKDFEEGENLFTIPRSLTLSVKTSSLPPKLGLNVWNERKLNKGWSGLILCMMWEAAQGSQSKWEHYLATLPTAFDTPMFWNDNDLKELEGTSVVEKLGKDDAERDYNEKVLPAIQSRPDLFPLEAISGHYSLQQYHLMGSRILSRSFDVERTGTDEESPHEPDTEADKSTGSAMDVDTPETPTVAEDTSEAQDDRSSEDGDGGEENPVDVSMVPIADLLNARFGAENAKLFYDETELKMIATKEIKAGEQIWNTYGDLPNVELLRRYGHVDLLPLPGGGKGNPADVVEIRADLVLSTFSETSGASSAVSNVERIDWWLEEGGDDVFVLDTDYECPEEMISLIRLLYLSPDEWEKARGKGKPPKPKLDLQVLDLLVIILQKRLAQYPLTIKDDEEILENQALLPLNKYQATVVRLGEKRILDATLEKLLTLRAAEIAKDNGSSKKRKSALASEGSSKSAKKSKR</sequence>
<dbReference type="Pfam" id="PF09273">
    <property type="entry name" value="Rubis-subs-bind"/>
    <property type="match status" value="1"/>
</dbReference>
<dbReference type="AlphaFoldDB" id="A0A6A4GWR8"/>
<dbReference type="SUPFAM" id="SSF81822">
    <property type="entry name" value="RuBisCo LSMT C-terminal, substrate-binding domain"/>
    <property type="match status" value="1"/>
</dbReference>
<keyword evidence="5" id="KW-0949">S-adenosyl-L-methionine</keyword>
<name>A0A6A4GWR8_9AGAR</name>
<dbReference type="PROSITE" id="PS50280">
    <property type="entry name" value="SET"/>
    <property type="match status" value="1"/>
</dbReference>
<evidence type="ECO:0000256" key="4">
    <source>
        <dbReference type="ARBA" id="ARBA00022679"/>
    </source>
</evidence>
<accession>A0A6A4GWR8</accession>
<evidence type="ECO:0000256" key="8">
    <source>
        <dbReference type="SAM" id="MobiDB-lite"/>
    </source>
</evidence>
<dbReference type="InterPro" id="IPR015353">
    <property type="entry name" value="Rubisco_LSMT_subst-bd"/>
</dbReference>
<dbReference type="EMBL" id="ML769678">
    <property type="protein sequence ID" value="KAE9389886.1"/>
    <property type="molecule type" value="Genomic_DNA"/>
</dbReference>
<dbReference type="CDD" id="cd19178">
    <property type="entry name" value="SET_SETD6"/>
    <property type="match status" value="1"/>
</dbReference>
<dbReference type="PIRSF" id="PIRSF011771">
    <property type="entry name" value="RMS1_SET"/>
    <property type="match status" value="1"/>
</dbReference>
<protein>
    <recommendedName>
        <fullName evidence="2">N-lysine methyltransferase SETD6</fullName>
    </recommendedName>
    <alternativeName>
        <fullName evidence="7">SET domain-containing protein 6</fullName>
    </alternativeName>
</protein>
<dbReference type="Pfam" id="PF00856">
    <property type="entry name" value="SET"/>
    <property type="match status" value="1"/>
</dbReference>
<keyword evidence="11" id="KW-1185">Reference proteome</keyword>
<dbReference type="InterPro" id="IPR001214">
    <property type="entry name" value="SET_dom"/>
</dbReference>
<evidence type="ECO:0000313" key="10">
    <source>
        <dbReference type="EMBL" id="KAE9389886.1"/>
    </source>
</evidence>
<dbReference type="Proteomes" id="UP000799118">
    <property type="component" value="Unassembled WGS sequence"/>
</dbReference>
<dbReference type="InterPro" id="IPR036464">
    <property type="entry name" value="Rubisco_LSMT_subst-bd_sf"/>
</dbReference>
<dbReference type="Gene3D" id="3.90.1410.10">
    <property type="entry name" value="set domain protein methyltransferase, domain 1"/>
    <property type="match status" value="1"/>
</dbReference>
<feature type="region of interest" description="Disordered" evidence="8">
    <location>
        <begin position="444"/>
        <end position="470"/>
    </location>
</feature>
<evidence type="ECO:0000256" key="5">
    <source>
        <dbReference type="ARBA" id="ARBA00022691"/>
    </source>
</evidence>
<gene>
    <name evidence="10" type="ORF">BT96DRAFT_926263</name>
</gene>
<evidence type="ECO:0000256" key="7">
    <source>
        <dbReference type="ARBA" id="ARBA00030096"/>
    </source>
</evidence>
<dbReference type="PANTHER" id="PTHR13271">
    <property type="entry name" value="UNCHARACTERIZED PUTATIVE METHYLTRANSFERASE"/>
    <property type="match status" value="1"/>
</dbReference>
<feature type="compositionally biased region" description="Basic and acidic residues" evidence="8">
    <location>
        <begin position="157"/>
        <end position="175"/>
    </location>
</feature>
<dbReference type="GO" id="GO:0032259">
    <property type="term" value="P:methylation"/>
    <property type="evidence" value="ECO:0007669"/>
    <property type="project" value="UniProtKB-KW"/>
</dbReference>
<feature type="non-terminal residue" evidence="10">
    <location>
        <position position="1"/>
    </location>
</feature>
<dbReference type="SUPFAM" id="SSF82199">
    <property type="entry name" value="SET domain"/>
    <property type="match status" value="1"/>
</dbReference>
<dbReference type="GO" id="GO:0016279">
    <property type="term" value="F:protein-lysine N-methyltransferase activity"/>
    <property type="evidence" value="ECO:0007669"/>
    <property type="project" value="InterPro"/>
</dbReference>
<dbReference type="InterPro" id="IPR011383">
    <property type="entry name" value="N-lys_methylase_SETD6"/>
</dbReference>
<dbReference type="GO" id="GO:0005634">
    <property type="term" value="C:nucleus"/>
    <property type="evidence" value="ECO:0007669"/>
    <property type="project" value="UniProtKB-SubCell"/>
</dbReference>
<keyword evidence="3" id="KW-0489">Methyltransferase</keyword>